<accession>A0ABX2J1R7</accession>
<gene>
    <name evidence="1" type="ORF">HRQ87_19700</name>
</gene>
<reference evidence="1 2" key="1">
    <citation type="submission" date="2020-06" db="EMBL/GenBank/DDBJ databases">
        <title>Sulfitobacter algicola sp. nov., isolated from green algae.</title>
        <authorList>
            <person name="Wang C."/>
        </authorList>
    </citation>
    <scope>NUCLEOTIDE SEQUENCE [LARGE SCALE GENOMIC DNA]</scope>
    <source>
        <strain evidence="1 2">1151</strain>
    </source>
</reference>
<dbReference type="RefSeq" id="WP_174140160.1">
    <property type="nucleotide sequence ID" value="NZ_JABUFE010000031.1"/>
</dbReference>
<keyword evidence="2" id="KW-1185">Reference proteome</keyword>
<dbReference type="Proteomes" id="UP000777935">
    <property type="component" value="Unassembled WGS sequence"/>
</dbReference>
<organism evidence="1 2">
    <name type="scientific">Parasulfitobacter algicola</name>
    <dbReference type="NCBI Taxonomy" id="2614809"/>
    <lineage>
        <taxon>Bacteria</taxon>
        <taxon>Pseudomonadati</taxon>
        <taxon>Pseudomonadota</taxon>
        <taxon>Alphaproteobacteria</taxon>
        <taxon>Rhodobacterales</taxon>
        <taxon>Roseobacteraceae</taxon>
        <taxon>Parasulfitobacter</taxon>
    </lineage>
</organism>
<evidence type="ECO:0000313" key="1">
    <source>
        <dbReference type="EMBL" id="NSX57008.1"/>
    </source>
</evidence>
<protein>
    <submittedName>
        <fullName evidence="1">Uncharacterized protein</fullName>
    </submittedName>
</protein>
<name>A0ABX2J1R7_9RHOB</name>
<sequence>MADKKKMGAIALTCVVAASLVAYLLLSEETGAVCNRQAIGLEDNAPLELAAILNEDCMKHFMKENPDRIPAALVDFKYPTLLLDAEPQDDVFALFQAAIFSGERSFFENDLSIRERLSKMRQTAEISSMIDFVVASQTETAAGYVPNDMERFLTFLPVWKNAVGQTLFLDHCADYDCAGHITSCPVRLGLSDKAALVEGDRSLAETIALCPIAHDWENGQQWFTALRQAGVVDTTCSVTTQVNAALNDGRSIENACFSQENQIGDYSDNTSSDVVTFIKQKVQTDVPKTINAQSLEIIIRFSPEIAEYLMTLQGD</sequence>
<proteinExistence type="predicted"/>
<evidence type="ECO:0000313" key="2">
    <source>
        <dbReference type="Proteomes" id="UP000777935"/>
    </source>
</evidence>
<dbReference type="EMBL" id="JABUFE010000031">
    <property type="protein sequence ID" value="NSX57008.1"/>
    <property type="molecule type" value="Genomic_DNA"/>
</dbReference>
<comment type="caution">
    <text evidence="1">The sequence shown here is derived from an EMBL/GenBank/DDBJ whole genome shotgun (WGS) entry which is preliminary data.</text>
</comment>